<dbReference type="PANTHER" id="PTHR37422">
    <property type="entry name" value="TEICHURONIC ACID BIOSYNTHESIS PROTEIN TUAE"/>
    <property type="match status" value="1"/>
</dbReference>
<evidence type="ECO:0000256" key="6">
    <source>
        <dbReference type="SAM" id="Phobius"/>
    </source>
</evidence>
<feature type="transmembrane region" description="Helical" evidence="6">
    <location>
        <begin position="217"/>
        <end position="237"/>
    </location>
</feature>
<feature type="transmembrane region" description="Helical" evidence="6">
    <location>
        <begin position="243"/>
        <end position="261"/>
    </location>
</feature>
<dbReference type="Pfam" id="PF04932">
    <property type="entry name" value="Wzy_C"/>
    <property type="match status" value="1"/>
</dbReference>
<evidence type="ECO:0000256" key="2">
    <source>
        <dbReference type="ARBA" id="ARBA00022692"/>
    </source>
</evidence>
<dbReference type="EMBL" id="BAAAZD010000002">
    <property type="protein sequence ID" value="GAA4008185.1"/>
    <property type="molecule type" value="Genomic_DNA"/>
</dbReference>
<dbReference type="Proteomes" id="UP001501310">
    <property type="component" value="Unassembled WGS sequence"/>
</dbReference>
<evidence type="ECO:0000313" key="9">
    <source>
        <dbReference type="Proteomes" id="UP001501310"/>
    </source>
</evidence>
<feature type="transmembrane region" description="Helical" evidence="6">
    <location>
        <begin position="113"/>
        <end position="135"/>
    </location>
</feature>
<protein>
    <recommendedName>
        <fullName evidence="7">O-antigen ligase-related domain-containing protein</fullName>
    </recommendedName>
</protein>
<name>A0ABP7S8D5_9SPHN</name>
<evidence type="ECO:0000256" key="1">
    <source>
        <dbReference type="ARBA" id="ARBA00004141"/>
    </source>
</evidence>
<feature type="domain" description="O-antigen ligase-related" evidence="7">
    <location>
        <begin position="229"/>
        <end position="364"/>
    </location>
</feature>
<feature type="transmembrane region" description="Helical" evidence="6">
    <location>
        <begin position="60"/>
        <end position="78"/>
    </location>
</feature>
<proteinExistence type="predicted"/>
<feature type="transmembrane region" description="Helical" evidence="6">
    <location>
        <begin position="31"/>
        <end position="48"/>
    </location>
</feature>
<keyword evidence="4 6" id="KW-0472">Membrane</keyword>
<sequence length="455" mass="47941">MKLPLRHLVVPAFLFVCLLLGGSPQGIWRHLILQLGGLALIGWALLALRRSHLTSAGRLLLWLCGLWFALVLVQLIPLPPALWSGLPGRAVAVEGFTLRGEALPWLPLSLAPAATLSTLPLLAVPLGLIVAVVVLGAYRSRWSVVALVVGACLSVLLGAVQLSQGGPYLFANTNIGAATGLFANSNHQATLLLATLPFLAAMIGYQQQDGRSRQPAAVGRIVSALGAVTVIVLGIILNGSMAGLALLLPVALASLALALPGQGKLPRLLAGLALVLLLGAVVGIVIFTQAGSNVSSAAERSEIYRITLRAIADTFPAGTGLGSFQAYYRLYEDPALVNSFFINHAHSDPLEWVLETGLLGVLLLGALLLWWARQAIKLWRAERPDFVALAATVASGAILAHSLVDYPLRDAAIQAVFALSLAFMAEPRSHSAERGSRSRGGQRSPRHLTLDDVSG</sequence>
<evidence type="ECO:0000259" key="7">
    <source>
        <dbReference type="Pfam" id="PF04932"/>
    </source>
</evidence>
<evidence type="ECO:0000256" key="3">
    <source>
        <dbReference type="ARBA" id="ARBA00022989"/>
    </source>
</evidence>
<feature type="transmembrane region" description="Helical" evidence="6">
    <location>
        <begin position="189"/>
        <end position="205"/>
    </location>
</feature>
<reference evidence="9" key="1">
    <citation type="journal article" date="2019" name="Int. J. Syst. Evol. Microbiol.">
        <title>The Global Catalogue of Microorganisms (GCM) 10K type strain sequencing project: providing services to taxonomists for standard genome sequencing and annotation.</title>
        <authorList>
            <consortium name="The Broad Institute Genomics Platform"/>
            <consortium name="The Broad Institute Genome Sequencing Center for Infectious Disease"/>
            <person name="Wu L."/>
            <person name="Ma J."/>
        </authorList>
    </citation>
    <scope>NUCLEOTIDE SEQUENCE [LARGE SCALE GENOMIC DNA]</scope>
    <source>
        <strain evidence="9">JCM 16603</strain>
    </source>
</reference>
<dbReference type="InterPro" id="IPR051533">
    <property type="entry name" value="WaaL-like"/>
</dbReference>
<evidence type="ECO:0000313" key="8">
    <source>
        <dbReference type="EMBL" id="GAA4008185.1"/>
    </source>
</evidence>
<feature type="transmembrane region" description="Helical" evidence="6">
    <location>
        <begin position="142"/>
        <end position="162"/>
    </location>
</feature>
<comment type="subcellular location">
    <subcellularLocation>
        <location evidence="1">Membrane</location>
        <topology evidence="1">Multi-pass membrane protein</topology>
    </subcellularLocation>
</comment>
<dbReference type="PANTHER" id="PTHR37422:SF23">
    <property type="entry name" value="TEICHURONIC ACID BIOSYNTHESIS PROTEIN TUAE"/>
    <property type="match status" value="1"/>
</dbReference>
<keyword evidence="9" id="KW-1185">Reference proteome</keyword>
<feature type="transmembrane region" description="Helical" evidence="6">
    <location>
        <begin position="268"/>
        <end position="287"/>
    </location>
</feature>
<organism evidence="8 9">
    <name type="scientific">Sphingomonas humi</name>
    <dbReference type="NCBI Taxonomy" id="335630"/>
    <lineage>
        <taxon>Bacteria</taxon>
        <taxon>Pseudomonadati</taxon>
        <taxon>Pseudomonadota</taxon>
        <taxon>Alphaproteobacteria</taxon>
        <taxon>Sphingomonadales</taxon>
        <taxon>Sphingomonadaceae</taxon>
        <taxon>Sphingomonas</taxon>
    </lineage>
</organism>
<accession>A0ABP7S8D5</accession>
<evidence type="ECO:0000256" key="5">
    <source>
        <dbReference type="SAM" id="MobiDB-lite"/>
    </source>
</evidence>
<feature type="transmembrane region" description="Helical" evidence="6">
    <location>
        <begin position="352"/>
        <end position="372"/>
    </location>
</feature>
<evidence type="ECO:0000256" key="4">
    <source>
        <dbReference type="ARBA" id="ARBA00023136"/>
    </source>
</evidence>
<dbReference type="InterPro" id="IPR007016">
    <property type="entry name" value="O-antigen_ligase-rel_domated"/>
</dbReference>
<gene>
    <name evidence="8" type="ORF">GCM10022211_22130</name>
</gene>
<feature type="region of interest" description="Disordered" evidence="5">
    <location>
        <begin position="430"/>
        <end position="455"/>
    </location>
</feature>
<dbReference type="RefSeq" id="WP_344710329.1">
    <property type="nucleotide sequence ID" value="NZ_BAAAZD010000002.1"/>
</dbReference>
<comment type="caution">
    <text evidence="8">The sequence shown here is derived from an EMBL/GenBank/DDBJ whole genome shotgun (WGS) entry which is preliminary data.</text>
</comment>
<keyword evidence="2 6" id="KW-0812">Transmembrane</keyword>
<keyword evidence="3 6" id="KW-1133">Transmembrane helix</keyword>